<proteinExistence type="predicted"/>
<sequence length="119" mass="13151">MLKSIVGYGDVAKAREETRALMKQAGYGPDKPLEIKVSTCSISVFRDPAVILIDQLKQIWIEAELEVLDTAVYYNRVFTKDFFVAMNYNGSAVDDADVTFSEDYACGSLPTTTATAIPR</sequence>
<dbReference type="EMBL" id="BKAJ01000265">
    <property type="protein sequence ID" value="GEP61861.1"/>
    <property type="molecule type" value="Genomic_DNA"/>
</dbReference>
<dbReference type="Proteomes" id="UP000321058">
    <property type="component" value="Unassembled WGS sequence"/>
</dbReference>
<dbReference type="Gene3D" id="3.10.105.10">
    <property type="entry name" value="Dipeptide-binding Protein, Domain 3"/>
    <property type="match status" value="1"/>
</dbReference>
<accession>A0A512NSD0</accession>
<keyword evidence="2" id="KW-1185">Reference proteome</keyword>
<dbReference type="AlphaFoldDB" id="A0A512NSD0"/>
<evidence type="ECO:0008006" key="3">
    <source>
        <dbReference type="Google" id="ProtNLM"/>
    </source>
</evidence>
<name>A0A512NSD0_9HYPH</name>
<evidence type="ECO:0000313" key="1">
    <source>
        <dbReference type="EMBL" id="GEP61861.1"/>
    </source>
</evidence>
<protein>
    <recommendedName>
        <fullName evidence="3">Solute-binding protein family 5 domain-containing protein</fullName>
    </recommendedName>
</protein>
<organism evidence="1 2">
    <name type="scientific">Reyranella soli</name>
    <dbReference type="NCBI Taxonomy" id="1230389"/>
    <lineage>
        <taxon>Bacteria</taxon>
        <taxon>Pseudomonadati</taxon>
        <taxon>Pseudomonadota</taxon>
        <taxon>Alphaproteobacteria</taxon>
        <taxon>Hyphomicrobiales</taxon>
        <taxon>Reyranellaceae</taxon>
        <taxon>Reyranella</taxon>
    </lineage>
</organism>
<comment type="caution">
    <text evidence="1">The sequence shown here is derived from an EMBL/GenBank/DDBJ whole genome shotgun (WGS) entry which is preliminary data.</text>
</comment>
<dbReference type="SUPFAM" id="SSF53850">
    <property type="entry name" value="Periplasmic binding protein-like II"/>
    <property type="match status" value="1"/>
</dbReference>
<reference evidence="1 2" key="1">
    <citation type="submission" date="2019-07" db="EMBL/GenBank/DDBJ databases">
        <title>Whole genome shotgun sequence of Reyranella soli NBRC 108950.</title>
        <authorList>
            <person name="Hosoyama A."/>
            <person name="Uohara A."/>
            <person name="Ohji S."/>
            <person name="Ichikawa N."/>
        </authorList>
    </citation>
    <scope>NUCLEOTIDE SEQUENCE [LARGE SCALE GENOMIC DNA]</scope>
    <source>
        <strain evidence="1 2">NBRC 108950</strain>
    </source>
</reference>
<gene>
    <name evidence="1" type="ORF">RSO01_90270</name>
</gene>
<evidence type="ECO:0000313" key="2">
    <source>
        <dbReference type="Proteomes" id="UP000321058"/>
    </source>
</evidence>